<feature type="domain" description="Response regulatory" evidence="10">
    <location>
        <begin position="5"/>
        <end position="120"/>
    </location>
</feature>
<evidence type="ECO:0000259" key="10">
    <source>
        <dbReference type="PROSITE" id="PS50110"/>
    </source>
</evidence>
<comment type="function">
    <text evidence="7">May play the central regulatory role in sporulation. It may be an element of the effector pathway responsible for the activation of sporulation genes in response to nutritional stress. Spo0A may act in concert with spo0H (a sigma factor) to control the expression of some genes that are critical to the sporulation process.</text>
</comment>
<keyword evidence="4" id="KW-0805">Transcription regulation</keyword>
<accession>A0A4Y7RVG5</accession>
<feature type="modified residue" description="4-aspartylphosphate" evidence="8">
    <location>
        <position position="55"/>
    </location>
</feature>
<dbReference type="Pfam" id="PF00158">
    <property type="entry name" value="Sigma54_activat"/>
    <property type="match status" value="1"/>
</dbReference>
<dbReference type="Gene3D" id="3.40.50.2300">
    <property type="match status" value="1"/>
</dbReference>
<dbReference type="PROSITE" id="PS00688">
    <property type="entry name" value="SIGMA54_INTERACT_3"/>
    <property type="match status" value="1"/>
</dbReference>
<dbReference type="Pfam" id="PF00072">
    <property type="entry name" value="Response_reg"/>
    <property type="match status" value="1"/>
</dbReference>
<keyword evidence="3" id="KW-0067">ATP-binding</keyword>
<dbReference type="SMART" id="SM00382">
    <property type="entry name" value="AAA"/>
    <property type="match status" value="1"/>
</dbReference>
<dbReference type="GO" id="GO:0043565">
    <property type="term" value="F:sequence-specific DNA binding"/>
    <property type="evidence" value="ECO:0007669"/>
    <property type="project" value="InterPro"/>
</dbReference>
<dbReference type="GO" id="GO:0006355">
    <property type="term" value="P:regulation of DNA-templated transcription"/>
    <property type="evidence" value="ECO:0007669"/>
    <property type="project" value="InterPro"/>
</dbReference>
<dbReference type="InterPro" id="IPR058031">
    <property type="entry name" value="AAA_lid_NorR"/>
</dbReference>
<dbReference type="EMBL" id="QFFZ01000004">
    <property type="protein sequence ID" value="TEB13008.1"/>
    <property type="molecule type" value="Genomic_DNA"/>
</dbReference>
<dbReference type="Proteomes" id="UP000297597">
    <property type="component" value="Unassembled WGS sequence"/>
</dbReference>
<gene>
    <name evidence="11" type="primary">zraR_1</name>
    <name evidence="11" type="ORF">Pmgp_00646</name>
</gene>
<dbReference type="FunFam" id="3.40.50.300:FF:000006">
    <property type="entry name" value="DNA-binding transcriptional regulator NtrC"/>
    <property type="match status" value="1"/>
</dbReference>
<dbReference type="PRINTS" id="PR01590">
    <property type="entry name" value="HTHFIS"/>
</dbReference>
<dbReference type="InterPro" id="IPR002078">
    <property type="entry name" value="Sigma_54_int"/>
</dbReference>
<dbReference type="InterPro" id="IPR025943">
    <property type="entry name" value="Sigma_54_int_dom_ATP-bd_2"/>
</dbReference>
<dbReference type="PROSITE" id="PS00675">
    <property type="entry name" value="SIGMA54_INTERACT_1"/>
    <property type="match status" value="1"/>
</dbReference>
<comment type="caution">
    <text evidence="11">The sequence shown here is derived from an EMBL/GenBank/DDBJ whole genome shotgun (WGS) entry which is preliminary data.</text>
</comment>
<keyword evidence="12" id="KW-1185">Reference proteome</keyword>
<keyword evidence="6" id="KW-0804">Transcription</keyword>
<evidence type="ECO:0000256" key="8">
    <source>
        <dbReference type="PROSITE-ProRule" id="PRU00169"/>
    </source>
</evidence>
<protein>
    <recommendedName>
        <fullName evidence="1">Stage 0 sporulation protein A homolog</fullName>
    </recommendedName>
</protein>
<reference evidence="11 12" key="1">
    <citation type="journal article" date="2018" name="Environ. Microbiol.">
        <title>Novel energy conservation strategies and behaviour of Pelotomaculum schinkii driving syntrophic propionate catabolism.</title>
        <authorList>
            <person name="Hidalgo-Ahumada C.A.P."/>
            <person name="Nobu M.K."/>
            <person name="Narihiro T."/>
            <person name="Tamaki H."/>
            <person name="Liu W.T."/>
            <person name="Kamagata Y."/>
            <person name="Stams A.J.M."/>
            <person name="Imachi H."/>
            <person name="Sousa D.Z."/>
        </authorList>
    </citation>
    <scope>NUCLEOTIDE SEQUENCE [LARGE SCALE GENOMIC DNA]</scope>
    <source>
        <strain evidence="11 12">MGP</strain>
    </source>
</reference>
<dbReference type="InterPro" id="IPR003593">
    <property type="entry name" value="AAA+_ATPase"/>
</dbReference>
<dbReference type="PROSITE" id="PS00676">
    <property type="entry name" value="SIGMA54_INTERACT_2"/>
    <property type="match status" value="1"/>
</dbReference>
<evidence type="ECO:0000256" key="1">
    <source>
        <dbReference type="ARBA" id="ARBA00018672"/>
    </source>
</evidence>
<organism evidence="11 12">
    <name type="scientific">Pelotomaculum propionicicum</name>
    <dbReference type="NCBI Taxonomy" id="258475"/>
    <lineage>
        <taxon>Bacteria</taxon>
        <taxon>Bacillati</taxon>
        <taxon>Bacillota</taxon>
        <taxon>Clostridia</taxon>
        <taxon>Eubacteriales</taxon>
        <taxon>Desulfotomaculaceae</taxon>
        <taxon>Pelotomaculum</taxon>
    </lineage>
</organism>
<name>A0A4Y7RVG5_9FIRM</name>
<evidence type="ECO:0000256" key="7">
    <source>
        <dbReference type="ARBA" id="ARBA00024867"/>
    </source>
</evidence>
<evidence type="ECO:0000256" key="5">
    <source>
        <dbReference type="ARBA" id="ARBA00023125"/>
    </source>
</evidence>
<dbReference type="GO" id="GO:0000160">
    <property type="term" value="P:phosphorelay signal transduction system"/>
    <property type="evidence" value="ECO:0007669"/>
    <property type="project" value="InterPro"/>
</dbReference>
<dbReference type="InterPro" id="IPR002197">
    <property type="entry name" value="HTH_Fis"/>
</dbReference>
<dbReference type="Gene3D" id="3.40.50.300">
    <property type="entry name" value="P-loop containing nucleotide triphosphate hydrolases"/>
    <property type="match status" value="1"/>
</dbReference>
<dbReference type="PANTHER" id="PTHR32071">
    <property type="entry name" value="TRANSCRIPTIONAL REGULATORY PROTEIN"/>
    <property type="match status" value="1"/>
</dbReference>
<evidence type="ECO:0000256" key="3">
    <source>
        <dbReference type="ARBA" id="ARBA00022840"/>
    </source>
</evidence>
<dbReference type="SUPFAM" id="SSF52172">
    <property type="entry name" value="CheY-like"/>
    <property type="match status" value="1"/>
</dbReference>
<dbReference type="PANTHER" id="PTHR32071:SF119">
    <property type="entry name" value="SIGMA L-DEPENDENT TRANSCRIPTIONAL REGULATOR YPLP-RELATED"/>
    <property type="match status" value="1"/>
</dbReference>
<dbReference type="InterPro" id="IPR025662">
    <property type="entry name" value="Sigma_54_int_dom_ATP-bd_1"/>
</dbReference>
<dbReference type="InterPro" id="IPR025944">
    <property type="entry name" value="Sigma_54_int_dom_CS"/>
</dbReference>
<dbReference type="PROSITE" id="PS50110">
    <property type="entry name" value="RESPONSE_REGULATORY"/>
    <property type="match status" value="1"/>
</dbReference>
<dbReference type="SMART" id="SM00448">
    <property type="entry name" value="REC"/>
    <property type="match status" value="1"/>
</dbReference>
<dbReference type="InterPro" id="IPR009057">
    <property type="entry name" value="Homeodomain-like_sf"/>
</dbReference>
<dbReference type="GO" id="GO:0005524">
    <property type="term" value="F:ATP binding"/>
    <property type="evidence" value="ECO:0007669"/>
    <property type="project" value="UniProtKB-KW"/>
</dbReference>
<dbReference type="Pfam" id="PF02954">
    <property type="entry name" value="HTH_8"/>
    <property type="match status" value="1"/>
</dbReference>
<keyword evidence="5" id="KW-0238">DNA-binding</keyword>
<feature type="domain" description="Sigma-54 factor interaction" evidence="9">
    <location>
        <begin position="145"/>
        <end position="375"/>
    </location>
</feature>
<dbReference type="CDD" id="cd00009">
    <property type="entry name" value="AAA"/>
    <property type="match status" value="1"/>
</dbReference>
<evidence type="ECO:0000256" key="2">
    <source>
        <dbReference type="ARBA" id="ARBA00022741"/>
    </source>
</evidence>
<dbReference type="InterPro" id="IPR011006">
    <property type="entry name" value="CheY-like_superfamily"/>
</dbReference>
<dbReference type="RefSeq" id="WP_134212527.1">
    <property type="nucleotide sequence ID" value="NZ_QFFZ01000004.1"/>
</dbReference>
<sequence>MRKPAILVIDDEVEVGTFFEYYLTEERGYPVDVANSGREARALLQEKKFDLALVDLKLPDTDGITLLREIKEVNPACEVIIMTGYSTVKTAVEAMKLGALDYIDKPFEELDELDRIIDHAVYLVSNKKQFADEEVEKLASEYGIVTSKDSPFNNLLLLCKKVATRKISILIEGETGTGKEVLARFIHANSTRADFPFISINCGALTETLLESELFGHERGAFTGAQGLRHGIFELAHKGTLFLDEVGEATPAIQVKLLRVLESGEFFRVGAEKPIKSDVRIIAATNKNLREAARSKLFREDLLYRLDVVCVNVPPLRERRMDILPLTNYFIGKNLPAEDARGKAEFNPEARQLLREYDWPGNVRELSNVVARAMAIREGRTMGPECLPNSIAFSCGGKFSEPAGNPAGQDLKAAVRELSQRFRKVILDSENIDIKEVSSLLKSEADSIIKDIIESALEKTGHNRMAAARLLNVSPRILRYLLNEKK</sequence>
<dbReference type="Gene3D" id="1.10.10.60">
    <property type="entry name" value="Homeodomain-like"/>
    <property type="match status" value="1"/>
</dbReference>
<keyword evidence="8" id="KW-0597">Phosphoprotein</keyword>
<evidence type="ECO:0000256" key="6">
    <source>
        <dbReference type="ARBA" id="ARBA00023163"/>
    </source>
</evidence>
<dbReference type="AlphaFoldDB" id="A0A4Y7RVG5"/>
<evidence type="ECO:0000313" key="11">
    <source>
        <dbReference type="EMBL" id="TEB13008.1"/>
    </source>
</evidence>
<evidence type="ECO:0000259" key="9">
    <source>
        <dbReference type="PROSITE" id="PS50045"/>
    </source>
</evidence>
<keyword evidence="2" id="KW-0547">Nucleotide-binding</keyword>
<dbReference type="InterPro" id="IPR027417">
    <property type="entry name" value="P-loop_NTPase"/>
</dbReference>
<dbReference type="Pfam" id="PF25601">
    <property type="entry name" value="AAA_lid_14"/>
    <property type="match status" value="1"/>
</dbReference>
<dbReference type="SUPFAM" id="SSF52540">
    <property type="entry name" value="P-loop containing nucleoside triphosphate hydrolases"/>
    <property type="match status" value="1"/>
</dbReference>
<evidence type="ECO:0000256" key="4">
    <source>
        <dbReference type="ARBA" id="ARBA00023015"/>
    </source>
</evidence>
<proteinExistence type="predicted"/>
<dbReference type="Gene3D" id="1.10.8.60">
    <property type="match status" value="1"/>
</dbReference>
<dbReference type="InterPro" id="IPR001789">
    <property type="entry name" value="Sig_transdc_resp-reg_receiver"/>
</dbReference>
<dbReference type="OrthoDB" id="9803970at2"/>
<dbReference type="SUPFAM" id="SSF46689">
    <property type="entry name" value="Homeodomain-like"/>
    <property type="match status" value="1"/>
</dbReference>
<dbReference type="PROSITE" id="PS50045">
    <property type="entry name" value="SIGMA54_INTERACT_4"/>
    <property type="match status" value="1"/>
</dbReference>
<evidence type="ECO:0000313" key="12">
    <source>
        <dbReference type="Proteomes" id="UP000297597"/>
    </source>
</evidence>